<dbReference type="RefSeq" id="WP_379145289.1">
    <property type="nucleotide sequence ID" value="NZ_JBHUEN010000053.1"/>
</dbReference>
<reference evidence="5" key="1">
    <citation type="journal article" date="2019" name="Int. J. Syst. Evol. Microbiol.">
        <title>The Global Catalogue of Microorganisms (GCM) 10K type strain sequencing project: providing services to taxonomists for standard genome sequencing and annotation.</title>
        <authorList>
            <consortium name="The Broad Institute Genomics Platform"/>
            <consortium name="The Broad Institute Genome Sequencing Center for Infectious Disease"/>
            <person name="Wu L."/>
            <person name="Ma J."/>
        </authorList>
    </citation>
    <scope>NUCLEOTIDE SEQUENCE [LARGE SCALE GENOMIC DNA]</scope>
    <source>
        <strain evidence="5">CCUG 56029</strain>
    </source>
</reference>
<evidence type="ECO:0000256" key="3">
    <source>
        <dbReference type="SAM" id="Phobius"/>
    </source>
</evidence>
<keyword evidence="5" id="KW-1185">Reference proteome</keyword>
<evidence type="ECO:0000313" key="4">
    <source>
        <dbReference type="EMBL" id="MFD1883726.1"/>
    </source>
</evidence>
<evidence type="ECO:0000256" key="1">
    <source>
        <dbReference type="SAM" id="Coils"/>
    </source>
</evidence>
<accession>A0ABW4RBX9</accession>
<dbReference type="EMBL" id="JBHUEN010000053">
    <property type="protein sequence ID" value="MFD1883726.1"/>
    <property type="molecule type" value="Genomic_DNA"/>
</dbReference>
<gene>
    <name evidence="4" type="ORF">ACFSCT_18610</name>
</gene>
<feature type="compositionally biased region" description="Basic and acidic residues" evidence="2">
    <location>
        <begin position="113"/>
        <end position="122"/>
    </location>
</feature>
<name>A0ABW4RBX9_9RHOB</name>
<keyword evidence="3" id="KW-0472">Membrane</keyword>
<evidence type="ECO:0000256" key="2">
    <source>
        <dbReference type="SAM" id="MobiDB-lite"/>
    </source>
</evidence>
<protein>
    <recommendedName>
        <fullName evidence="6">Chemotaxis protein</fullName>
    </recommendedName>
</protein>
<keyword evidence="3" id="KW-1133">Transmembrane helix</keyword>
<evidence type="ECO:0008006" key="6">
    <source>
        <dbReference type="Google" id="ProtNLM"/>
    </source>
</evidence>
<comment type="caution">
    <text evidence="4">The sequence shown here is derived from an EMBL/GenBank/DDBJ whole genome shotgun (WGS) entry which is preliminary data.</text>
</comment>
<keyword evidence="3" id="KW-0812">Transmembrane</keyword>
<evidence type="ECO:0000313" key="5">
    <source>
        <dbReference type="Proteomes" id="UP001597213"/>
    </source>
</evidence>
<feature type="region of interest" description="Disordered" evidence="2">
    <location>
        <begin position="92"/>
        <end position="122"/>
    </location>
</feature>
<dbReference type="Proteomes" id="UP001597213">
    <property type="component" value="Unassembled WGS sequence"/>
</dbReference>
<feature type="coiled-coil region" evidence="1">
    <location>
        <begin position="42"/>
        <end position="80"/>
    </location>
</feature>
<organism evidence="4 5">
    <name type="scientific">Paracoccus pacificus</name>
    <dbReference type="NCBI Taxonomy" id="1463598"/>
    <lineage>
        <taxon>Bacteria</taxon>
        <taxon>Pseudomonadati</taxon>
        <taxon>Pseudomonadota</taxon>
        <taxon>Alphaproteobacteria</taxon>
        <taxon>Rhodobacterales</taxon>
        <taxon>Paracoccaceae</taxon>
        <taxon>Paracoccus</taxon>
    </lineage>
</organism>
<proteinExistence type="predicted"/>
<feature type="transmembrane region" description="Helical" evidence="3">
    <location>
        <begin position="6"/>
        <end position="25"/>
    </location>
</feature>
<keyword evidence="1" id="KW-0175">Coiled coil</keyword>
<sequence length="122" mass="13539">MIYQILQASIGVGSVALAIFCMVLARRLRRLNDLETGLGGAIAVMTAEIARLETAIRAARDEATVATQRLAEEVERAKQERAFWVLQRKFSDAQEAGKPAETPPRQRRRLRAARPEVSHEAA</sequence>